<dbReference type="Proteomes" id="UP000594262">
    <property type="component" value="Unplaced"/>
</dbReference>
<protein>
    <recommendedName>
        <fullName evidence="4">SUEL-type lectin domain-containing protein</fullName>
    </recommendedName>
</protein>
<evidence type="ECO:0000256" key="1">
    <source>
        <dbReference type="ARBA" id="ARBA00022729"/>
    </source>
</evidence>
<dbReference type="CDD" id="cd22823">
    <property type="entry name" value="Gal_Rha_Lectin"/>
    <property type="match status" value="1"/>
</dbReference>
<dbReference type="PROSITE" id="PS50092">
    <property type="entry name" value="TSP1"/>
    <property type="match status" value="1"/>
</dbReference>
<sequence>MEVKSILKFVLLVVVCVEHAYCVKTFHDEELHSKIPLRLKREIEELVHKQLHQTISLHYNTNDDVISLSRDPIIKTNFHHRARRDLGDGIAGNETVYSEWSHFGFCSAKCGGGIRVRSRECLNGTCLNEDLIEKQSCGNFPCVSGSYVLEGISADWILRDLTDAITIKFFVLLNKIFLGKLTSTEIKLYNYELTSSTFKFAQSIQVQDGISFTIMETEQSIYLVVLEKFSGHYFGVSSRMYMYDPSRLSGGVFHTYQPIYFKVYDPSAVTSLEIYGKPYLAVVNRKNKEARPGNERRTIVCNNEQQEIRCTGGTYISISEALYGRHNTWECPTINYARPYQFFYWCNIRVKDKISEICEDKDTCVVESRVLTLLGTSTDPCPYTNKYLKIVYSCSSLSYRSTPYFYEWNHVGLTIVPSDNLITYGAEDVESFHIHGNAFVAVANHINDQRQYHLDSEIYVFDLAKRQFRSFQKLRTDGAIDLEFFVIGRGITREYFLAVANHVKVVPGLGKTHEVDSIIYKWNWNLFVPFQCIKTNGAKKWTAVTGQNGEFILTHTNMHGNVTFYSYDGWRFYLTKKQPQDQIFQHSATTTSISINTPSFSTKMLAIQPKPEFVDDVNNIYSFQFKQVFPNFDLLETCLQTVQQINRTVYNELLPRAKQVNESFTKIKNDIVLLEDVIYLTENKTFTDLTVNGKTNLNNATIKNIKLSQSDLNTVTMVNNLQVQKTNQRNILAVLQNRIKSSVTYSTEQTITGLNKFQNDVYFKTLTINGNVSVGNLTNGKDLSNVSRDAIYINKDEVFESQITFTSNITFDSISVQHINNISTTKLRSINKASNISGQQTFQDFQTSSATQNNIQVNGLVDGVDTSKLVLLDTDQNITALHQFTNKTTMQQDFHIQGLVNNMDISTIASDTLKKNKEDTVTAYQRFSSIEIKGDLNMADKKTINDVDVSNLTSSGIYLNAVQEFGNIVFQNNVTFNDQISLGETLNNVTIDDLVFTDQTTVFHHPITFKQNITCSDHVTVDGKINNLNITEDIMDVSSNQTITGNTIFTKNLQMSNNLQVHDHLDGIDINAFIKNVMTYNTTQNVTATKFFSNLTTDSIWFNNCTDQQCTWLNILLKLKEESIHKTNGQISVNGTKSFSDVLIRGNLTLNGLLDGLEFPGDFLQRSIDEVINGTYTFNNVTFVKNITADTLNGYNLTELYERVLRKVGHEQIVIANWSFNDHTHFDELQVDGLVDGVNLSRDALLANQDHVISGEKTFQTVPTLNVYWCIT</sequence>
<evidence type="ECO:0000313" key="5">
    <source>
        <dbReference type="EnsemblMetazoa" id="CLYHEMP021773.1"/>
    </source>
</evidence>
<evidence type="ECO:0000259" key="4">
    <source>
        <dbReference type="PROSITE" id="PS50228"/>
    </source>
</evidence>
<organism evidence="5 6">
    <name type="scientific">Clytia hemisphaerica</name>
    <dbReference type="NCBI Taxonomy" id="252671"/>
    <lineage>
        <taxon>Eukaryota</taxon>
        <taxon>Metazoa</taxon>
        <taxon>Cnidaria</taxon>
        <taxon>Hydrozoa</taxon>
        <taxon>Hydroidolina</taxon>
        <taxon>Leptothecata</taxon>
        <taxon>Obeliida</taxon>
        <taxon>Clytiidae</taxon>
        <taxon>Clytia</taxon>
    </lineage>
</organism>
<dbReference type="InterPro" id="IPR000922">
    <property type="entry name" value="Lectin_gal-bd_dom"/>
</dbReference>
<reference evidence="5" key="1">
    <citation type="submission" date="2021-01" db="UniProtKB">
        <authorList>
            <consortium name="EnsemblMetazoa"/>
        </authorList>
    </citation>
    <scope>IDENTIFICATION</scope>
</reference>
<dbReference type="PROSITE" id="PS50228">
    <property type="entry name" value="SUEL_LECTIN"/>
    <property type="match status" value="1"/>
</dbReference>
<keyword evidence="1 3" id="KW-0732">Signal</keyword>
<feature type="signal peptide" evidence="3">
    <location>
        <begin position="1"/>
        <end position="22"/>
    </location>
</feature>
<dbReference type="Gene3D" id="2.20.100.10">
    <property type="entry name" value="Thrombospondin type-1 (TSP1) repeat"/>
    <property type="match status" value="1"/>
</dbReference>
<proteinExistence type="predicted"/>
<evidence type="ECO:0000256" key="3">
    <source>
        <dbReference type="SAM" id="SignalP"/>
    </source>
</evidence>
<dbReference type="GO" id="GO:0007165">
    <property type="term" value="P:signal transduction"/>
    <property type="evidence" value="ECO:0007669"/>
    <property type="project" value="TreeGrafter"/>
</dbReference>
<dbReference type="EnsemblMetazoa" id="CLYHEMT021773.1">
    <property type="protein sequence ID" value="CLYHEMP021773.1"/>
    <property type="gene ID" value="CLYHEMG021773"/>
</dbReference>
<dbReference type="Pfam" id="PF00090">
    <property type="entry name" value="TSP_1"/>
    <property type="match status" value="1"/>
</dbReference>
<keyword evidence="2" id="KW-0677">Repeat</keyword>
<feature type="domain" description="SUEL-type lectin" evidence="4">
    <location>
        <begin position="300"/>
        <end position="395"/>
    </location>
</feature>
<dbReference type="InterPro" id="IPR036383">
    <property type="entry name" value="TSP1_rpt_sf"/>
</dbReference>
<dbReference type="PANTHER" id="PTHR15261">
    <property type="entry name" value="THROMBOSPONDIN-TYPE LAMININ G DOMAIN AND EAR REPEAT-CONTAINING"/>
    <property type="match status" value="1"/>
</dbReference>
<dbReference type="RefSeq" id="XP_066920172.1">
    <property type="nucleotide sequence ID" value="XM_067064071.1"/>
</dbReference>
<dbReference type="PANTHER" id="PTHR15261:SF4">
    <property type="entry name" value="THROMBOSPONDIN-TYPE LAMININ G DOMAIN AND EAR REPEAT-CONTAINING PROTEIN"/>
    <property type="match status" value="1"/>
</dbReference>
<dbReference type="InterPro" id="IPR009039">
    <property type="entry name" value="EAR"/>
</dbReference>
<feature type="chain" id="PRO_5029723956" description="SUEL-type lectin domain-containing protein" evidence="3">
    <location>
        <begin position="23"/>
        <end position="1272"/>
    </location>
</feature>
<dbReference type="SUPFAM" id="SSF82895">
    <property type="entry name" value="TSP-1 type 1 repeat"/>
    <property type="match status" value="1"/>
</dbReference>
<dbReference type="SMART" id="SM00209">
    <property type="entry name" value="TSP1"/>
    <property type="match status" value="1"/>
</dbReference>
<evidence type="ECO:0000256" key="2">
    <source>
        <dbReference type="ARBA" id="ARBA00022737"/>
    </source>
</evidence>
<dbReference type="PROSITE" id="PS50912">
    <property type="entry name" value="EAR"/>
    <property type="match status" value="1"/>
</dbReference>
<accession>A0A7M5XG01</accession>
<dbReference type="Pfam" id="PF02140">
    <property type="entry name" value="SUEL_Lectin"/>
    <property type="match status" value="1"/>
</dbReference>
<evidence type="ECO:0000313" key="6">
    <source>
        <dbReference type="Proteomes" id="UP000594262"/>
    </source>
</evidence>
<dbReference type="Gene3D" id="2.60.120.740">
    <property type="match status" value="1"/>
</dbReference>
<dbReference type="AlphaFoldDB" id="A0A7M5XG01"/>
<dbReference type="InterPro" id="IPR005492">
    <property type="entry name" value="EPTP"/>
</dbReference>
<keyword evidence="6" id="KW-1185">Reference proteome</keyword>
<dbReference type="OrthoDB" id="5965730at2759"/>
<dbReference type="GeneID" id="136807488"/>
<dbReference type="Pfam" id="PF03736">
    <property type="entry name" value="EPTP"/>
    <property type="match status" value="1"/>
</dbReference>
<name>A0A7M5XG01_9CNID</name>
<dbReference type="InterPro" id="IPR000884">
    <property type="entry name" value="TSP1_rpt"/>
</dbReference>
<dbReference type="InterPro" id="IPR043159">
    <property type="entry name" value="Lectin_gal-bd_sf"/>
</dbReference>
<dbReference type="GO" id="GO:0030246">
    <property type="term" value="F:carbohydrate binding"/>
    <property type="evidence" value="ECO:0007669"/>
    <property type="project" value="InterPro"/>
</dbReference>